<evidence type="ECO:0000256" key="7">
    <source>
        <dbReference type="ARBA" id="ARBA00022989"/>
    </source>
</evidence>
<protein>
    <recommendedName>
        <fullName evidence="9">Gap junction protein</fullName>
    </recommendedName>
</protein>
<keyword evidence="12" id="KW-0732">Signal</keyword>
<comment type="subunit">
    <text evidence="9">A connexon is composed of a hexamer of connexins.</text>
</comment>
<dbReference type="PRINTS" id="PR00206">
    <property type="entry name" value="CONNEXIN"/>
</dbReference>
<comment type="subcellular location">
    <subcellularLocation>
        <location evidence="1">Cell junction</location>
        <location evidence="1">Gap junction</location>
    </subcellularLocation>
    <subcellularLocation>
        <location evidence="2 9">Cell membrane</location>
        <topology evidence="2 9">Multi-pass membrane protein</topology>
    </subcellularLocation>
</comment>
<evidence type="ECO:0000256" key="10">
    <source>
        <dbReference type="SAM" id="MobiDB-lite"/>
    </source>
</evidence>
<feature type="compositionally biased region" description="Pro residues" evidence="10">
    <location>
        <begin position="238"/>
        <end position="253"/>
    </location>
</feature>
<keyword evidence="6" id="KW-0965">Cell junction</keyword>
<evidence type="ECO:0000259" key="13">
    <source>
        <dbReference type="SMART" id="SM00037"/>
    </source>
</evidence>
<evidence type="ECO:0000256" key="5">
    <source>
        <dbReference type="ARBA" id="ARBA00022868"/>
    </source>
</evidence>
<dbReference type="GO" id="GO:0005243">
    <property type="term" value="F:gap junction channel activity"/>
    <property type="evidence" value="ECO:0007669"/>
    <property type="project" value="TreeGrafter"/>
</dbReference>
<evidence type="ECO:0000313" key="15">
    <source>
        <dbReference type="EMBL" id="KAJ8287396.1"/>
    </source>
</evidence>
<comment type="function">
    <text evidence="9">One gap junction consists of a cluster of closely packed pairs of transmembrane channels, the connexons, through which materials of low MW diffuse from one cell to a neighboring cell.</text>
</comment>
<evidence type="ECO:0000256" key="4">
    <source>
        <dbReference type="ARBA" id="ARBA00022692"/>
    </source>
</evidence>
<evidence type="ECO:0000256" key="3">
    <source>
        <dbReference type="ARBA" id="ARBA00022475"/>
    </source>
</evidence>
<feature type="compositionally biased region" description="Basic and acidic residues" evidence="10">
    <location>
        <begin position="118"/>
        <end position="134"/>
    </location>
</feature>
<feature type="domain" description="Connexin cysteine-rich" evidence="14">
    <location>
        <begin position="160"/>
        <end position="226"/>
    </location>
</feature>
<accession>A0A9Q1E0I1</accession>
<comment type="caution">
    <text evidence="15">The sequence shown here is derived from an EMBL/GenBank/DDBJ whole genome shotgun (WGS) entry which is preliminary data.</text>
</comment>
<dbReference type="SMART" id="SM00037">
    <property type="entry name" value="CNX"/>
    <property type="match status" value="1"/>
</dbReference>
<organism evidence="15 16">
    <name type="scientific">Conger conger</name>
    <name type="common">Conger eel</name>
    <name type="synonym">Muraena conger</name>
    <dbReference type="NCBI Taxonomy" id="82655"/>
    <lineage>
        <taxon>Eukaryota</taxon>
        <taxon>Metazoa</taxon>
        <taxon>Chordata</taxon>
        <taxon>Craniata</taxon>
        <taxon>Vertebrata</taxon>
        <taxon>Euteleostomi</taxon>
        <taxon>Actinopterygii</taxon>
        <taxon>Neopterygii</taxon>
        <taxon>Teleostei</taxon>
        <taxon>Anguilliformes</taxon>
        <taxon>Congridae</taxon>
        <taxon>Conger</taxon>
    </lineage>
</organism>
<dbReference type="PANTHER" id="PTHR11984">
    <property type="entry name" value="CONNEXIN"/>
    <property type="match status" value="1"/>
</dbReference>
<keyword evidence="7 11" id="KW-1133">Transmembrane helix</keyword>
<dbReference type="OrthoDB" id="8878488at2759"/>
<dbReference type="SMART" id="SM01089">
    <property type="entry name" value="Connexin_CCC"/>
    <property type="match status" value="1"/>
</dbReference>
<dbReference type="PROSITE" id="PS00407">
    <property type="entry name" value="CONNEXINS_1"/>
    <property type="match status" value="1"/>
</dbReference>
<keyword evidence="5 9" id="KW-0303">Gap junction</keyword>
<feature type="signal peptide" evidence="12">
    <location>
        <begin position="1"/>
        <end position="43"/>
    </location>
</feature>
<feature type="transmembrane region" description="Helical" evidence="11">
    <location>
        <begin position="206"/>
        <end position="227"/>
    </location>
</feature>
<dbReference type="InterPro" id="IPR038359">
    <property type="entry name" value="Connexin_N_sf"/>
</dbReference>
<dbReference type="Pfam" id="PF00029">
    <property type="entry name" value="Connexin"/>
    <property type="match status" value="1"/>
</dbReference>
<keyword evidence="16" id="KW-1185">Reference proteome</keyword>
<dbReference type="InterPro" id="IPR017990">
    <property type="entry name" value="Connexin_CS"/>
</dbReference>
<evidence type="ECO:0000256" key="2">
    <source>
        <dbReference type="ARBA" id="ARBA00004651"/>
    </source>
</evidence>
<evidence type="ECO:0000259" key="14">
    <source>
        <dbReference type="SMART" id="SM01089"/>
    </source>
</evidence>
<name>A0A9Q1E0I1_CONCO</name>
<dbReference type="InterPro" id="IPR019570">
    <property type="entry name" value="Connexin_CCC"/>
</dbReference>
<comment type="similarity">
    <text evidence="9">Belongs to the connexin family.</text>
</comment>
<dbReference type="Proteomes" id="UP001152803">
    <property type="component" value="Unassembled WGS sequence"/>
</dbReference>
<dbReference type="Gene3D" id="1.20.1440.80">
    <property type="entry name" value="Gap junction channel protein cysteine-rich domain"/>
    <property type="match status" value="1"/>
</dbReference>
<keyword evidence="3" id="KW-1003">Cell membrane</keyword>
<dbReference type="EMBL" id="JAFJMO010000001">
    <property type="protein sequence ID" value="KAJ8287396.1"/>
    <property type="molecule type" value="Genomic_DNA"/>
</dbReference>
<dbReference type="PROSITE" id="PS00408">
    <property type="entry name" value="CONNEXINS_2"/>
    <property type="match status" value="1"/>
</dbReference>
<feature type="region of interest" description="Disordered" evidence="10">
    <location>
        <begin position="238"/>
        <end position="271"/>
    </location>
</feature>
<dbReference type="GO" id="GO:0007267">
    <property type="term" value="P:cell-cell signaling"/>
    <property type="evidence" value="ECO:0007669"/>
    <property type="project" value="TreeGrafter"/>
</dbReference>
<feature type="transmembrane region" description="Helical" evidence="11">
    <location>
        <begin position="146"/>
        <end position="169"/>
    </location>
</feature>
<reference evidence="15" key="1">
    <citation type="journal article" date="2023" name="Science">
        <title>Genome structures resolve the early diversification of teleost fishes.</title>
        <authorList>
            <person name="Parey E."/>
            <person name="Louis A."/>
            <person name="Montfort J."/>
            <person name="Bouchez O."/>
            <person name="Roques C."/>
            <person name="Iampietro C."/>
            <person name="Lluch J."/>
            <person name="Castinel A."/>
            <person name="Donnadieu C."/>
            <person name="Desvignes T."/>
            <person name="Floi Bucao C."/>
            <person name="Jouanno E."/>
            <person name="Wen M."/>
            <person name="Mejri S."/>
            <person name="Dirks R."/>
            <person name="Jansen H."/>
            <person name="Henkel C."/>
            <person name="Chen W.J."/>
            <person name="Zahm M."/>
            <person name="Cabau C."/>
            <person name="Klopp C."/>
            <person name="Thompson A.W."/>
            <person name="Robinson-Rechavi M."/>
            <person name="Braasch I."/>
            <person name="Lecointre G."/>
            <person name="Bobe J."/>
            <person name="Postlethwait J.H."/>
            <person name="Berthelot C."/>
            <person name="Roest Crollius H."/>
            <person name="Guiguen Y."/>
        </authorList>
    </citation>
    <scope>NUCLEOTIDE SEQUENCE</scope>
    <source>
        <strain evidence="15">Concon-B</strain>
    </source>
</reference>
<evidence type="ECO:0000256" key="11">
    <source>
        <dbReference type="SAM" id="Phobius"/>
    </source>
</evidence>
<evidence type="ECO:0000256" key="6">
    <source>
        <dbReference type="ARBA" id="ARBA00022949"/>
    </source>
</evidence>
<dbReference type="GO" id="GO:0005922">
    <property type="term" value="C:connexin complex"/>
    <property type="evidence" value="ECO:0007669"/>
    <property type="project" value="InterPro"/>
</dbReference>
<evidence type="ECO:0000313" key="16">
    <source>
        <dbReference type="Proteomes" id="UP001152803"/>
    </source>
</evidence>
<proteinExistence type="inferred from homology"/>
<feature type="region of interest" description="Disordered" evidence="10">
    <location>
        <begin position="106"/>
        <end position="138"/>
    </location>
</feature>
<evidence type="ECO:0000256" key="1">
    <source>
        <dbReference type="ARBA" id="ARBA00004610"/>
    </source>
</evidence>
<dbReference type="InterPro" id="IPR000500">
    <property type="entry name" value="Connexin"/>
</dbReference>
<feature type="domain" description="Connexin N-terminal" evidence="13">
    <location>
        <begin position="45"/>
        <end position="78"/>
    </location>
</feature>
<sequence>MSKADWTFLGLLLEQGQENSTGVGQVWLTVFFLCRVLVLSTAAESVWEDEQSDFVCNTLQPGCGEVCYDKAFPISHFRFFILQVIAVAAPAIFYLSYATLHASRERKRMERQEEEEEERRKKGEAERENKERRGEKGRKPRLQGGLLRVYLCVSALKLAVEAAFILALWRLYGFTVPAHYGCQRWPCPHTVDCFVSRPTEKTVFTVYMQLTAGASLLLNLLEVCVLVRRCVAAGDRAPPPRAPPLGEGPPPPAGRKGCPQVGGWDWRPVRF</sequence>
<gene>
    <name evidence="15" type="ORF">COCON_G00000550</name>
</gene>
<keyword evidence="4 9" id="KW-0812">Transmembrane</keyword>
<evidence type="ECO:0000256" key="12">
    <source>
        <dbReference type="SAM" id="SignalP"/>
    </source>
</evidence>
<feature type="chain" id="PRO_5040289892" description="Gap junction protein" evidence="12">
    <location>
        <begin position="44"/>
        <end position="271"/>
    </location>
</feature>
<feature type="transmembrane region" description="Helical" evidence="11">
    <location>
        <begin position="79"/>
        <end position="100"/>
    </location>
</feature>
<evidence type="ECO:0000256" key="8">
    <source>
        <dbReference type="ARBA" id="ARBA00023136"/>
    </source>
</evidence>
<dbReference type="InterPro" id="IPR013092">
    <property type="entry name" value="Connexin_N"/>
</dbReference>
<dbReference type="AlphaFoldDB" id="A0A9Q1E0I1"/>
<evidence type="ECO:0000256" key="9">
    <source>
        <dbReference type="RuleBase" id="RU000630"/>
    </source>
</evidence>
<dbReference type="PANTHER" id="PTHR11984:SF39">
    <property type="entry name" value="GAP JUNCTION PROTEIN"/>
    <property type="match status" value="1"/>
</dbReference>
<keyword evidence="8 11" id="KW-0472">Membrane</keyword>